<evidence type="ECO:0000313" key="1">
    <source>
        <dbReference type="EMBL" id="KZR97005.1"/>
    </source>
</evidence>
<gene>
    <name evidence="1" type="ORF">APZ42_008345</name>
</gene>
<keyword evidence="2" id="KW-1185">Reference proteome</keyword>
<protein>
    <submittedName>
        <fullName evidence="1">Putative Calpain-C</fullName>
    </submittedName>
</protein>
<evidence type="ECO:0000313" key="2">
    <source>
        <dbReference type="Proteomes" id="UP000076858"/>
    </source>
</evidence>
<accession>A0A0P5TP01</accession>
<dbReference type="STRING" id="35525.A0A0P5TP01"/>
<comment type="caution">
    <text evidence="1">The sequence shown here is derived from an EMBL/GenBank/DDBJ whole genome shotgun (WGS) entry which is preliminary data.</text>
</comment>
<organism evidence="1 2">
    <name type="scientific">Daphnia magna</name>
    <dbReference type="NCBI Taxonomy" id="35525"/>
    <lineage>
        <taxon>Eukaryota</taxon>
        <taxon>Metazoa</taxon>
        <taxon>Ecdysozoa</taxon>
        <taxon>Arthropoda</taxon>
        <taxon>Crustacea</taxon>
        <taxon>Branchiopoda</taxon>
        <taxon>Diplostraca</taxon>
        <taxon>Cladocera</taxon>
        <taxon>Anomopoda</taxon>
        <taxon>Daphniidae</taxon>
        <taxon>Daphnia</taxon>
    </lineage>
</organism>
<name>A0A0P5TP01_9CRUS</name>
<dbReference type="Proteomes" id="UP000076858">
    <property type="component" value="Unassembled WGS sequence"/>
</dbReference>
<dbReference type="EMBL" id="LRGB01022948">
    <property type="protein sequence ID" value="KZR97005.1"/>
    <property type="molecule type" value="Genomic_DNA"/>
</dbReference>
<reference evidence="1 2" key="1">
    <citation type="submission" date="2016-03" db="EMBL/GenBank/DDBJ databases">
        <title>EvidentialGene: Evidence-directed Construction of Genes on Genomes.</title>
        <authorList>
            <person name="Gilbert D.G."/>
            <person name="Choi J.-H."/>
            <person name="Mockaitis K."/>
            <person name="Colbourne J."/>
            <person name="Pfrender M."/>
        </authorList>
    </citation>
    <scope>NUCLEOTIDE SEQUENCE [LARGE SCALE GENOMIC DNA]</scope>
    <source>
        <strain evidence="1 2">Xinb3</strain>
        <tissue evidence="1">Complete organism</tissue>
    </source>
</reference>
<dbReference type="AlphaFoldDB" id="A0A0P5TP01"/>
<proteinExistence type="predicted"/>
<sequence>MTNCISFYSKEEIGMLIAERFRDVVRDIGFQVNYHVLSALILRHMRKVGTLDTTFWRFFVGCLSHHHSM</sequence>